<dbReference type="RefSeq" id="WP_051921729.1">
    <property type="nucleotide sequence ID" value="NZ_JGZI01000009.1"/>
</dbReference>
<evidence type="ECO:0008006" key="5">
    <source>
        <dbReference type="Google" id="ProtNLM"/>
    </source>
</evidence>
<dbReference type="OrthoDB" id="10021056at2"/>
<dbReference type="AlphaFoldDB" id="A0A087CFU9"/>
<comment type="caution">
    <text evidence="3">The sequence shown here is derived from an EMBL/GenBank/DDBJ whole genome shotgun (WGS) entry which is preliminary data.</text>
</comment>
<keyword evidence="2" id="KW-0472">Membrane</keyword>
<feature type="compositionally biased region" description="Low complexity" evidence="1">
    <location>
        <begin position="94"/>
        <end position="106"/>
    </location>
</feature>
<reference evidence="3 4" key="1">
    <citation type="submission" date="2014-03" db="EMBL/GenBank/DDBJ databases">
        <title>Genomics of Bifidobacteria.</title>
        <authorList>
            <person name="Ventura M."/>
            <person name="Milani C."/>
            <person name="Lugli G.A."/>
        </authorList>
    </citation>
    <scope>NUCLEOTIDE SEQUENCE [LARGE SCALE GENOMIC DNA]</scope>
    <source>
        <strain evidence="3 4">LMG 21775</strain>
    </source>
</reference>
<accession>A0A087CFU9</accession>
<organism evidence="3 4">
    <name type="scientific">Bifidobacterium psychraerophilum</name>
    <dbReference type="NCBI Taxonomy" id="218140"/>
    <lineage>
        <taxon>Bacteria</taxon>
        <taxon>Bacillati</taxon>
        <taxon>Actinomycetota</taxon>
        <taxon>Actinomycetes</taxon>
        <taxon>Bifidobacteriales</taxon>
        <taxon>Bifidobacteriaceae</taxon>
        <taxon>Bifidobacterium</taxon>
    </lineage>
</organism>
<evidence type="ECO:0000313" key="3">
    <source>
        <dbReference type="EMBL" id="KFI82149.1"/>
    </source>
</evidence>
<sequence length="280" mass="28595">MSDSQHTNPFNATSESDERRNTAYRTQQTTPAREASAQDQQATMAHDAQTSVQSPVQASARTSASSQQAAQSSNRPSPQPVGANGQASPYGRNQATAPAAGAGQQQRNSSQPFAQRGYDKPSGPRVTVAQPQGDYADANREAQYAQTAPGAYPNQQQQKQGQWGQPANWNAQEQRPAHPASASRPARTWQGIKLSIIGAIAVMALLCGLVGGLAGGLIAGAVSGNDTSVSTQNGMPQMGGGNGYGQSNGQSGSGTGSDSGSGTSGSDSSSSSQSDLNGTV</sequence>
<evidence type="ECO:0000313" key="4">
    <source>
        <dbReference type="Proteomes" id="UP000029050"/>
    </source>
</evidence>
<feature type="compositionally biased region" description="Low complexity" evidence="1">
    <location>
        <begin position="155"/>
        <end position="165"/>
    </location>
</feature>
<feature type="compositionally biased region" description="Gly residues" evidence="1">
    <location>
        <begin position="237"/>
        <end position="263"/>
    </location>
</feature>
<feature type="compositionally biased region" description="Polar residues" evidence="1">
    <location>
        <begin position="23"/>
        <end position="56"/>
    </location>
</feature>
<feature type="compositionally biased region" description="Low complexity" evidence="1">
    <location>
        <begin position="57"/>
        <end position="76"/>
    </location>
</feature>
<dbReference type="STRING" id="218140.BPSY_0997"/>
<name>A0A087CFU9_9BIFI</name>
<keyword evidence="2" id="KW-1133">Transmembrane helix</keyword>
<feature type="compositionally biased region" description="Low complexity" evidence="1">
    <location>
        <begin position="264"/>
        <end position="280"/>
    </location>
</feature>
<feature type="compositionally biased region" description="Polar residues" evidence="1">
    <location>
        <begin position="1"/>
        <end position="14"/>
    </location>
</feature>
<protein>
    <recommendedName>
        <fullName evidence="5">Ethanolamine utilization protein EutL</fullName>
    </recommendedName>
</protein>
<dbReference type="eggNOG" id="ENOG5032497">
    <property type="taxonomic scope" value="Bacteria"/>
</dbReference>
<feature type="region of interest" description="Disordered" evidence="1">
    <location>
        <begin position="229"/>
        <end position="280"/>
    </location>
</feature>
<dbReference type="GeneID" id="98300206"/>
<gene>
    <name evidence="3" type="ORF">BPSY_0997</name>
</gene>
<evidence type="ECO:0000256" key="2">
    <source>
        <dbReference type="SAM" id="Phobius"/>
    </source>
</evidence>
<keyword evidence="4" id="KW-1185">Reference proteome</keyword>
<dbReference type="Proteomes" id="UP000029050">
    <property type="component" value="Unassembled WGS sequence"/>
</dbReference>
<feature type="region of interest" description="Disordered" evidence="1">
    <location>
        <begin position="1"/>
        <end position="130"/>
    </location>
</feature>
<dbReference type="EMBL" id="JGZI01000009">
    <property type="protein sequence ID" value="KFI82149.1"/>
    <property type="molecule type" value="Genomic_DNA"/>
</dbReference>
<feature type="region of interest" description="Disordered" evidence="1">
    <location>
        <begin position="142"/>
        <end position="166"/>
    </location>
</feature>
<keyword evidence="2" id="KW-0812">Transmembrane</keyword>
<feature type="transmembrane region" description="Helical" evidence="2">
    <location>
        <begin position="194"/>
        <end position="222"/>
    </location>
</feature>
<evidence type="ECO:0000256" key="1">
    <source>
        <dbReference type="SAM" id="MobiDB-lite"/>
    </source>
</evidence>
<proteinExistence type="predicted"/>